<evidence type="ECO:0000313" key="3">
    <source>
        <dbReference type="Proteomes" id="UP000612055"/>
    </source>
</evidence>
<keyword evidence="1" id="KW-0812">Transmembrane</keyword>
<accession>A0A835XP49</accession>
<dbReference type="AlphaFoldDB" id="A0A835XP49"/>
<name>A0A835XP49_9CHLO</name>
<reference evidence="2" key="1">
    <citation type="journal article" date="2020" name="bioRxiv">
        <title>Comparative genomics of Chlamydomonas.</title>
        <authorList>
            <person name="Craig R.J."/>
            <person name="Hasan A.R."/>
            <person name="Ness R.W."/>
            <person name="Keightley P.D."/>
        </authorList>
    </citation>
    <scope>NUCLEOTIDE SEQUENCE</scope>
    <source>
        <strain evidence="2">CCAP 11/70</strain>
    </source>
</reference>
<evidence type="ECO:0000256" key="1">
    <source>
        <dbReference type="SAM" id="Phobius"/>
    </source>
</evidence>
<keyword evidence="1" id="KW-1133">Transmembrane helix</keyword>
<gene>
    <name evidence="2" type="ORF">HYH03_014949</name>
</gene>
<keyword evidence="3" id="KW-1185">Reference proteome</keyword>
<dbReference type="EMBL" id="JAEHOE010000113">
    <property type="protein sequence ID" value="KAG2486368.1"/>
    <property type="molecule type" value="Genomic_DNA"/>
</dbReference>
<proteinExistence type="predicted"/>
<dbReference type="Proteomes" id="UP000612055">
    <property type="component" value="Unassembled WGS sequence"/>
</dbReference>
<comment type="caution">
    <text evidence="2">The sequence shown here is derived from an EMBL/GenBank/DDBJ whole genome shotgun (WGS) entry which is preliminary data.</text>
</comment>
<feature type="transmembrane region" description="Helical" evidence="1">
    <location>
        <begin position="45"/>
        <end position="65"/>
    </location>
</feature>
<protein>
    <submittedName>
        <fullName evidence="2">Uncharacterized protein</fullName>
    </submittedName>
</protein>
<keyword evidence="1" id="KW-0472">Membrane</keyword>
<evidence type="ECO:0000313" key="2">
    <source>
        <dbReference type="EMBL" id="KAG2486368.1"/>
    </source>
</evidence>
<sequence length="308" mass="31248">MWTQNERARRDEYALAEADNIPLHFDRPSRWQRFKTWVRDHPAKSALISVLIVGVLIAVIVGPVIGVRNAKSHDDAPAPESADYEVSFKVRRAGVAGILQLNASDDSGAPLTCDSLASSSPDAASQRASLASSIAAVLQLPQQQVDVSSVRCQRPAGQDAAGGRRSLLQSHVPLVLVAVFRLTGGGSTPGSGNSTSPSGSNNGGLPAAADVQAALEAGAARDMLLEALGKALGIPASSITLVGVVATPLGGPPPVPAPSPPAPSPAPYGIYYGGAQPPPGAAGVYGSPSPPAYGGLGYAYPPSPSYGG</sequence>
<organism evidence="2 3">
    <name type="scientific">Edaphochlamys debaryana</name>
    <dbReference type="NCBI Taxonomy" id="47281"/>
    <lineage>
        <taxon>Eukaryota</taxon>
        <taxon>Viridiplantae</taxon>
        <taxon>Chlorophyta</taxon>
        <taxon>core chlorophytes</taxon>
        <taxon>Chlorophyceae</taxon>
        <taxon>CS clade</taxon>
        <taxon>Chlamydomonadales</taxon>
        <taxon>Chlamydomonadales incertae sedis</taxon>
        <taxon>Edaphochlamys</taxon>
    </lineage>
</organism>